<accession>A0ABC8LA43</accession>
<proteinExistence type="predicted"/>
<keyword evidence="2" id="KW-1185">Reference proteome</keyword>
<evidence type="ECO:0000313" key="2">
    <source>
        <dbReference type="Proteomes" id="UP001642260"/>
    </source>
</evidence>
<dbReference type="EMBL" id="CAKOAT010486264">
    <property type="protein sequence ID" value="CAH8379531.1"/>
    <property type="molecule type" value="Genomic_DNA"/>
</dbReference>
<reference evidence="1 2" key="1">
    <citation type="submission" date="2022-03" db="EMBL/GenBank/DDBJ databases">
        <authorList>
            <person name="Macdonald S."/>
            <person name="Ahmed S."/>
            <person name="Newling K."/>
        </authorList>
    </citation>
    <scope>NUCLEOTIDE SEQUENCE [LARGE SCALE GENOMIC DNA]</scope>
</reference>
<comment type="caution">
    <text evidence="1">The sequence shown here is derived from an EMBL/GenBank/DDBJ whole genome shotgun (WGS) entry which is preliminary data.</text>
</comment>
<evidence type="ECO:0000313" key="1">
    <source>
        <dbReference type="EMBL" id="CAH8379531.1"/>
    </source>
</evidence>
<dbReference type="AlphaFoldDB" id="A0ABC8LA43"/>
<dbReference type="Proteomes" id="UP001642260">
    <property type="component" value="Unassembled WGS sequence"/>
</dbReference>
<name>A0ABC8LA43_ERUVS</name>
<gene>
    <name evidence="1" type="ORF">ERUC_LOCUS32903</name>
</gene>
<protein>
    <submittedName>
        <fullName evidence="1">Uncharacterized protein</fullName>
    </submittedName>
</protein>
<sequence>MVDSDVFTNRILRRSREGFWGFVSLWLTRSFSMKVSLLDLGQSNWDGILMRIWVIEKSQRIQCDIRFPLVQSPIWKGWRCIMIGRSSFDLVIKDVQVENMLMSATAIKIGFGTKGRFWELDN</sequence>
<organism evidence="1 2">
    <name type="scientific">Eruca vesicaria subsp. sativa</name>
    <name type="common">Garden rocket</name>
    <name type="synonym">Eruca sativa</name>
    <dbReference type="NCBI Taxonomy" id="29727"/>
    <lineage>
        <taxon>Eukaryota</taxon>
        <taxon>Viridiplantae</taxon>
        <taxon>Streptophyta</taxon>
        <taxon>Embryophyta</taxon>
        <taxon>Tracheophyta</taxon>
        <taxon>Spermatophyta</taxon>
        <taxon>Magnoliopsida</taxon>
        <taxon>eudicotyledons</taxon>
        <taxon>Gunneridae</taxon>
        <taxon>Pentapetalae</taxon>
        <taxon>rosids</taxon>
        <taxon>malvids</taxon>
        <taxon>Brassicales</taxon>
        <taxon>Brassicaceae</taxon>
        <taxon>Brassiceae</taxon>
        <taxon>Eruca</taxon>
    </lineage>
</organism>